<dbReference type="InterPro" id="IPR041118">
    <property type="entry name" value="Rx_N"/>
</dbReference>
<keyword evidence="2" id="KW-0547">Nucleotide-binding</keyword>
<dbReference type="Pfam" id="PF18052">
    <property type="entry name" value="Rx_N"/>
    <property type="match status" value="1"/>
</dbReference>
<accession>A0A6A6MPH5</accession>
<evidence type="ECO:0000256" key="2">
    <source>
        <dbReference type="ARBA" id="ARBA00022741"/>
    </source>
</evidence>
<evidence type="ECO:0000256" key="1">
    <source>
        <dbReference type="ARBA" id="ARBA00022737"/>
    </source>
</evidence>
<evidence type="ECO:0000259" key="4">
    <source>
        <dbReference type="Pfam" id="PF18052"/>
    </source>
</evidence>
<protein>
    <recommendedName>
        <fullName evidence="4">Disease resistance N-terminal domain-containing protein</fullName>
    </recommendedName>
</protein>
<feature type="domain" description="Disease resistance N-terminal" evidence="4">
    <location>
        <begin position="10"/>
        <end position="80"/>
    </location>
</feature>
<evidence type="ECO:0000313" key="6">
    <source>
        <dbReference type="Proteomes" id="UP000467840"/>
    </source>
</evidence>
<evidence type="ECO:0000256" key="3">
    <source>
        <dbReference type="ARBA" id="ARBA00022821"/>
    </source>
</evidence>
<reference evidence="5 6" key="1">
    <citation type="journal article" date="2020" name="Mol. Plant">
        <title>The Chromosome-Based Rubber Tree Genome Provides New Insights into Spurge Genome Evolution and Rubber Biosynthesis.</title>
        <authorList>
            <person name="Liu J."/>
            <person name="Shi C."/>
            <person name="Shi C.C."/>
            <person name="Li W."/>
            <person name="Zhang Q.J."/>
            <person name="Zhang Y."/>
            <person name="Li K."/>
            <person name="Lu H.F."/>
            <person name="Shi C."/>
            <person name="Zhu S.T."/>
            <person name="Xiao Z.Y."/>
            <person name="Nan H."/>
            <person name="Yue Y."/>
            <person name="Zhu X.G."/>
            <person name="Wu Y."/>
            <person name="Hong X.N."/>
            <person name="Fan G.Y."/>
            <person name="Tong Y."/>
            <person name="Zhang D."/>
            <person name="Mao C.L."/>
            <person name="Liu Y.L."/>
            <person name="Hao S.J."/>
            <person name="Liu W.Q."/>
            <person name="Lv M.Q."/>
            <person name="Zhang H.B."/>
            <person name="Liu Y."/>
            <person name="Hu-Tang G.R."/>
            <person name="Wang J.P."/>
            <person name="Wang J.H."/>
            <person name="Sun Y.H."/>
            <person name="Ni S.B."/>
            <person name="Chen W.B."/>
            <person name="Zhang X.C."/>
            <person name="Jiao Y.N."/>
            <person name="Eichler E.E."/>
            <person name="Li G.H."/>
            <person name="Liu X."/>
            <person name="Gao L.Z."/>
        </authorList>
    </citation>
    <scope>NUCLEOTIDE SEQUENCE [LARGE SCALE GENOMIC DNA]</scope>
    <source>
        <strain evidence="6">cv. GT1</strain>
        <tissue evidence="5">Leaf</tissue>
    </source>
</reference>
<dbReference type="Proteomes" id="UP000467840">
    <property type="component" value="Chromosome 15"/>
</dbReference>
<proteinExistence type="predicted"/>
<keyword evidence="1" id="KW-0677">Repeat</keyword>
<gene>
    <name evidence="5" type="ORF">GH714_013632</name>
</gene>
<sequence>MADPLVSSLVSTILENFNNLVLGESAIVGGLRSELKNLESTFSTVQAVLQDADEKQWNSEAANNWLRKLNDEAYDADVCIWDEEEKYTPLEAIGKDIVKKCGGVPLAVKHWEACCVLKKSVRENSYCDITCKMHDLVHDLAQSVAKHQCCLIETSKALEVPKGVRHFTIHNRKYLLPIAGIEDLQKFNH</sequence>
<organism evidence="5 6">
    <name type="scientific">Hevea brasiliensis</name>
    <name type="common">Para rubber tree</name>
    <name type="synonym">Siphonia brasiliensis</name>
    <dbReference type="NCBI Taxonomy" id="3981"/>
    <lineage>
        <taxon>Eukaryota</taxon>
        <taxon>Viridiplantae</taxon>
        <taxon>Streptophyta</taxon>
        <taxon>Embryophyta</taxon>
        <taxon>Tracheophyta</taxon>
        <taxon>Spermatophyta</taxon>
        <taxon>Magnoliopsida</taxon>
        <taxon>eudicotyledons</taxon>
        <taxon>Gunneridae</taxon>
        <taxon>Pentapetalae</taxon>
        <taxon>rosids</taxon>
        <taxon>fabids</taxon>
        <taxon>Malpighiales</taxon>
        <taxon>Euphorbiaceae</taxon>
        <taxon>Crotonoideae</taxon>
        <taxon>Micrandreae</taxon>
        <taxon>Hevea</taxon>
    </lineage>
</organism>
<dbReference type="Gene3D" id="1.20.5.4130">
    <property type="match status" value="1"/>
</dbReference>
<keyword evidence="6" id="KW-1185">Reference proteome</keyword>
<dbReference type="EMBL" id="JAAGAX010000005">
    <property type="protein sequence ID" value="KAF2313819.1"/>
    <property type="molecule type" value="Genomic_DNA"/>
</dbReference>
<evidence type="ECO:0000313" key="5">
    <source>
        <dbReference type="EMBL" id="KAF2313819.1"/>
    </source>
</evidence>
<name>A0A6A6MPH5_HEVBR</name>
<dbReference type="AlphaFoldDB" id="A0A6A6MPH5"/>
<dbReference type="GO" id="GO:0006952">
    <property type="term" value="P:defense response"/>
    <property type="evidence" value="ECO:0007669"/>
    <property type="project" value="UniProtKB-KW"/>
</dbReference>
<comment type="caution">
    <text evidence="5">The sequence shown here is derived from an EMBL/GenBank/DDBJ whole genome shotgun (WGS) entry which is preliminary data.</text>
</comment>
<dbReference type="GO" id="GO:0000166">
    <property type="term" value="F:nucleotide binding"/>
    <property type="evidence" value="ECO:0007669"/>
    <property type="project" value="UniProtKB-KW"/>
</dbReference>
<keyword evidence="3" id="KW-0611">Plant defense</keyword>